<protein>
    <submittedName>
        <fullName evidence="5">Indolepyruvate oxidoreductase subunit beta family protein</fullName>
    </submittedName>
</protein>
<dbReference type="NCBIfam" id="NF006179">
    <property type="entry name" value="PRK08312.1"/>
    <property type="match status" value="1"/>
</dbReference>
<evidence type="ECO:0000259" key="3">
    <source>
        <dbReference type="Pfam" id="PF01558"/>
    </source>
</evidence>
<dbReference type="Pfam" id="PF01558">
    <property type="entry name" value="POR"/>
    <property type="match status" value="1"/>
</dbReference>
<keyword evidence="6" id="KW-1185">Reference proteome</keyword>
<dbReference type="Proteomes" id="UP001174908">
    <property type="component" value="Unassembled WGS sequence"/>
</dbReference>
<evidence type="ECO:0000313" key="5">
    <source>
        <dbReference type="EMBL" id="MDM0044124.1"/>
    </source>
</evidence>
<evidence type="ECO:0000256" key="1">
    <source>
        <dbReference type="ARBA" id="ARBA00023002"/>
    </source>
</evidence>
<comment type="caution">
    <text evidence="5">The sequence shown here is derived from an EMBL/GenBank/DDBJ whole genome shotgun (WGS) entry which is preliminary data.</text>
</comment>
<reference evidence="5" key="1">
    <citation type="submission" date="2023-06" db="EMBL/GenBank/DDBJ databases">
        <authorList>
            <person name="Jiang Y."/>
            <person name="Liu Q."/>
        </authorList>
    </citation>
    <scope>NUCLEOTIDE SEQUENCE</scope>
    <source>
        <strain evidence="5">CGMCC 1.12089</strain>
    </source>
</reference>
<organism evidence="5 6">
    <name type="scientific">Variovorax dokdonensis</name>
    <dbReference type="NCBI Taxonomy" id="344883"/>
    <lineage>
        <taxon>Bacteria</taxon>
        <taxon>Pseudomonadati</taxon>
        <taxon>Pseudomonadota</taxon>
        <taxon>Betaproteobacteria</taxon>
        <taxon>Burkholderiales</taxon>
        <taxon>Comamonadaceae</taxon>
        <taxon>Variovorax</taxon>
    </lineage>
</organism>
<feature type="region of interest" description="Disordered" evidence="2">
    <location>
        <begin position="210"/>
        <end position="229"/>
    </location>
</feature>
<keyword evidence="1" id="KW-0560">Oxidoreductase</keyword>
<evidence type="ECO:0000313" key="6">
    <source>
        <dbReference type="Proteomes" id="UP001174908"/>
    </source>
</evidence>
<feature type="domain" description="DUF6537" evidence="4">
    <location>
        <begin position="250"/>
        <end position="460"/>
    </location>
</feature>
<feature type="domain" description="Pyruvate/ketoisovalerate oxidoreductase catalytic" evidence="3">
    <location>
        <begin position="13"/>
        <end position="203"/>
    </location>
</feature>
<evidence type="ECO:0000256" key="2">
    <source>
        <dbReference type="SAM" id="MobiDB-lite"/>
    </source>
</evidence>
<sequence length="500" mass="54350">MTQPIKIAILAMGGEGGGVLADWIVDLGEHNGHVAQTTSVPGVAQRTGATIYYVELFPRARAEADGGQPILALMPLPGDVDVVLCSELMEAGRAVQRGLVTPDRTTLLASTHRVFSIAEKSAMGDGRVDSDQLLAHARRAAKRFIRFDMAQAAQDSGSVISAVLFGALAGSGVLPFGRAQFEATIERGGVGVKPSLRAFADAFERAQRDEAASETADAAPAAVPTPKPTDPQVRALVERVQREFPAPAQALLLEGVRRLIDYQDLAYAVTYLDRVAAVARLQVDDGHRLLTATARHLALWMTYEDTARVADLKTRDTRFERVRSEAGAQDAQLVAINEYMHPRLQEICETLPGGLGRWLMNSGMPRRLVERMTRKGRVVTTSSLSGYLMLRCVAGTRRWRRSTTRFAQENARIEQWLAHIAQAAAHNPALALEIAQCQRLVKGYSDTHERGVANYELLMQAALRAGAALAPATLRELRDAALADEHGNQLRAKLAQYALA</sequence>
<dbReference type="InterPro" id="IPR002869">
    <property type="entry name" value="Pyrv_flavodox_OxRed_cen"/>
</dbReference>
<dbReference type="RefSeq" id="WP_286659186.1">
    <property type="nucleotide sequence ID" value="NZ_JASZYV010000001.1"/>
</dbReference>
<dbReference type="InterPro" id="IPR046667">
    <property type="entry name" value="DUF6537"/>
</dbReference>
<name>A0ABT7N864_9BURK</name>
<dbReference type="EMBL" id="JASZYV010000001">
    <property type="protein sequence ID" value="MDM0044124.1"/>
    <property type="molecule type" value="Genomic_DNA"/>
</dbReference>
<dbReference type="Pfam" id="PF20169">
    <property type="entry name" value="DUF6537"/>
    <property type="match status" value="1"/>
</dbReference>
<gene>
    <name evidence="5" type="ORF">QTH91_06495</name>
</gene>
<evidence type="ECO:0000259" key="4">
    <source>
        <dbReference type="Pfam" id="PF20169"/>
    </source>
</evidence>
<proteinExistence type="predicted"/>
<dbReference type="Gene3D" id="3.40.920.10">
    <property type="entry name" value="Pyruvate-ferredoxin oxidoreductase, PFOR, domain III"/>
    <property type="match status" value="1"/>
</dbReference>
<accession>A0ABT7N864</accession>
<dbReference type="InterPro" id="IPR019752">
    <property type="entry name" value="Pyrv/ketoisovalerate_OxRed_cat"/>
</dbReference>
<feature type="compositionally biased region" description="Low complexity" evidence="2">
    <location>
        <begin position="213"/>
        <end position="222"/>
    </location>
</feature>